<evidence type="ECO:0000313" key="2">
    <source>
        <dbReference type="Proteomes" id="UP001617427"/>
    </source>
</evidence>
<evidence type="ECO:0000313" key="1">
    <source>
        <dbReference type="EMBL" id="MFJ3048496.1"/>
    </source>
</evidence>
<name>A0ABW8F5D3_9BURK</name>
<accession>A0ABW8F5D3</accession>
<keyword evidence="2" id="KW-1185">Reference proteome</keyword>
<proteinExistence type="predicted"/>
<reference evidence="1 2" key="1">
    <citation type="submission" date="2024-10" db="EMBL/GenBank/DDBJ databases">
        <title>The Natural Products Discovery Center: Release of the First 8490 Sequenced Strains for Exploring Actinobacteria Biosynthetic Diversity.</title>
        <authorList>
            <person name="Kalkreuter E."/>
            <person name="Kautsar S.A."/>
            <person name="Yang D."/>
            <person name="Bader C.D."/>
            <person name="Teijaro C.N."/>
            <person name="Fluegel L."/>
            <person name="Davis C.M."/>
            <person name="Simpson J.R."/>
            <person name="Lauterbach L."/>
            <person name="Steele A.D."/>
            <person name="Gui C."/>
            <person name="Meng S."/>
            <person name="Li G."/>
            <person name="Viehrig K."/>
            <person name="Ye F."/>
            <person name="Su P."/>
            <person name="Kiefer A.F."/>
            <person name="Nichols A."/>
            <person name="Cepeda A.J."/>
            <person name="Yan W."/>
            <person name="Fan B."/>
            <person name="Jiang Y."/>
            <person name="Adhikari A."/>
            <person name="Zheng C.-J."/>
            <person name="Schuster L."/>
            <person name="Cowan T.M."/>
            <person name="Smanski M.J."/>
            <person name="Chevrette M.G."/>
            <person name="De Carvalho L.P.S."/>
            <person name="Shen B."/>
        </authorList>
    </citation>
    <scope>NUCLEOTIDE SEQUENCE [LARGE SCALE GENOMIC DNA]</scope>
    <source>
        <strain evidence="1 2">NPDC087045</strain>
    </source>
</reference>
<comment type="caution">
    <text evidence="1">The sequence shown here is derived from an EMBL/GenBank/DDBJ whole genome shotgun (WGS) entry which is preliminary data.</text>
</comment>
<dbReference type="RefSeq" id="WP_402703550.1">
    <property type="nucleotide sequence ID" value="NZ_JBIUZV010000020.1"/>
</dbReference>
<dbReference type="Proteomes" id="UP001617427">
    <property type="component" value="Unassembled WGS sequence"/>
</dbReference>
<dbReference type="EMBL" id="JBIUZV010000020">
    <property type="protein sequence ID" value="MFJ3048496.1"/>
    <property type="molecule type" value="Genomic_DNA"/>
</dbReference>
<sequence length="87" mass="9247">MMAAPLLLAACASSGPVTQLDKDTYMLTTSSRWHGNDGVAILGLQQADTYCKNLGGRMRVVGSERSEGVVGFLPPKALITFKCDKVS</sequence>
<protein>
    <recommendedName>
        <fullName evidence="3">Lipoprotein</fullName>
    </recommendedName>
</protein>
<evidence type="ECO:0008006" key="3">
    <source>
        <dbReference type="Google" id="ProtNLM"/>
    </source>
</evidence>
<gene>
    <name evidence="1" type="ORF">ACIPEN_21895</name>
</gene>
<organism evidence="1 2">
    <name type="scientific">Herbaspirillum chlorophenolicum</name>
    <dbReference type="NCBI Taxonomy" id="211589"/>
    <lineage>
        <taxon>Bacteria</taxon>
        <taxon>Pseudomonadati</taxon>
        <taxon>Pseudomonadota</taxon>
        <taxon>Betaproteobacteria</taxon>
        <taxon>Burkholderiales</taxon>
        <taxon>Oxalobacteraceae</taxon>
        <taxon>Herbaspirillum</taxon>
    </lineage>
</organism>